<gene>
    <name evidence="2" type="ORF">Ciccas_009218</name>
</gene>
<evidence type="ECO:0000313" key="3">
    <source>
        <dbReference type="Proteomes" id="UP001626550"/>
    </source>
</evidence>
<dbReference type="Proteomes" id="UP001626550">
    <property type="component" value="Unassembled WGS sequence"/>
</dbReference>
<keyword evidence="3" id="KW-1185">Reference proteome</keyword>
<feature type="compositionally biased region" description="Basic and acidic residues" evidence="1">
    <location>
        <begin position="88"/>
        <end position="97"/>
    </location>
</feature>
<dbReference type="AlphaFoldDB" id="A0ABD2PYM2"/>
<feature type="region of interest" description="Disordered" evidence="1">
    <location>
        <begin position="88"/>
        <end position="107"/>
    </location>
</feature>
<organism evidence="2 3">
    <name type="scientific">Cichlidogyrus casuarinus</name>
    <dbReference type="NCBI Taxonomy" id="1844966"/>
    <lineage>
        <taxon>Eukaryota</taxon>
        <taxon>Metazoa</taxon>
        <taxon>Spiralia</taxon>
        <taxon>Lophotrochozoa</taxon>
        <taxon>Platyhelminthes</taxon>
        <taxon>Monogenea</taxon>
        <taxon>Monopisthocotylea</taxon>
        <taxon>Dactylogyridea</taxon>
        <taxon>Ancyrocephalidae</taxon>
        <taxon>Cichlidogyrus</taxon>
    </lineage>
</organism>
<sequence length="107" mass="11968">MNVLNRCLGTSVELWNYHTAVMDAIGVQMEMVEDLAGLSALNEQRKRLQRKVASQYTDASAAAIATFKEASKYCSSTHERCHKKLQSLEKKLNRDSENTTSTSLDAQ</sequence>
<protein>
    <submittedName>
        <fullName evidence="2">Uncharacterized protein</fullName>
    </submittedName>
</protein>
<feature type="compositionally biased region" description="Polar residues" evidence="1">
    <location>
        <begin position="98"/>
        <end position="107"/>
    </location>
</feature>
<reference evidence="2 3" key="1">
    <citation type="submission" date="2024-11" db="EMBL/GenBank/DDBJ databases">
        <title>Adaptive evolution of stress response genes in parasites aligns with host niche diversity.</title>
        <authorList>
            <person name="Hahn C."/>
            <person name="Resl P."/>
        </authorList>
    </citation>
    <scope>NUCLEOTIDE SEQUENCE [LARGE SCALE GENOMIC DNA]</scope>
    <source>
        <strain evidence="2">EGGRZ-B1_66</strain>
        <tissue evidence="2">Body</tissue>
    </source>
</reference>
<evidence type="ECO:0000313" key="2">
    <source>
        <dbReference type="EMBL" id="KAL3312193.1"/>
    </source>
</evidence>
<name>A0ABD2PYM2_9PLAT</name>
<evidence type="ECO:0000256" key="1">
    <source>
        <dbReference type="SAM" id="MobiDB-lite"/>
    </source>
</evidence>
<proteinExistence type="predicted"/>
<comment type="caution">
    <text evidence="2">The sequence shown here is derived from an EMBL/GenBank/DDBJ whole genome shotgun (WGS) entry which is preliminary data.</text>
</comment>
<accession>A0ABD2PYM2</accession>
<dbReference type="EMBL" id="JBJKFK010001808">
    <property type="protein sequence ID" value="KAL3312193.1"/>
    <property type="molecule type" value="Genomic_DNA"/>
</dbReference>